<comment type="subcellular location">
    <subcellularLocation>
        <location evidence="1">Cell membrane</location>
        <topology evidence="1">Multi-pass membrane protein</topology>
    </subcellularLocation>
</comment>
<feature type="transmembrane region" description="Helical" evidence="8">
    <location>
        <begin position="314"/>
        <end position="336"/>
    </location>
</feature>
<dbReference type="Pfam" id="PF13727">
    <property type="entry name" value="CoA_binding_3"/>
    <property type="match status" value="1"/>
</dbReference>
<feature type="transmembrane region" description="Helical" evidence="8">
    <location>
        <begin position="67"/>
        <end position="85"/>
    </location>
</feature>
<keyword evidence="5 8" id="KW-1133">Transmembrane helix</keyword>
<dbReference type="GO" id="GO:0046872">
    <property type="term" value="F:metal ion binding"/>
    <property type="evidence" value="ECO:0007669"/>
    <property type="project" value="UniProtKB-KW"/>
</dbReference>
<dbReference type="Proteomes" id="UP000237684">
    <property type="component" value="Unassembled WGS sequence"/>
</dbReference>
<gene>
    <name evidence="9" type="ORF">B1R32_13212</name>
</gene>
<dbReference type="GO" id="GO:0009103">
    <property type="term" value="P:lipopolysaccharide biosynthetic process"/>
    <property type="evidence" value="ECO:0007669"/>
    <property type="project" value="TreeGrafter"/>
</dbReference>
<feature type="transmembrane region" description="Helical" evidence="8">
    <location>
        <begin position="376"/>
        <end position="398"/>
    </location>
</feature>
<dbReference type="Pfam" id="PF00953">
    <property type="entry name" value="Glycos_transf_4"/>
    <property type="match status" value="1"/>
</dbReference>
<name>A0A2S8SNW4_9BACT</name>
<evidence type="ECO:0000256" key="5">
    <source>
        <dbReference type="ARBA" id="ARBA00022989"/>
    </source>
</evidence>
<evidence type="ECO:0000313" key="10">
    <source>
        <dbReference type="Proteomes" id="UP000237684"/>
    </source>
</evidence>
<dbReference type="InterPro" id="IPR000715">
    <property type="entry name" value="Glycosyl_transferase_4"/>
</dbReference>
<feature type="transmembrane region" description="Helical" evidence="8">
    <location>
        <begin position="200"/>
        <end position="219"/>
    </location>
</feature>
<sequence length="516" mass="57193">MFAAGLYDDWRELKPLHKLIPQLIAAGIFVWIFYITSPPIVLWLVPFAIVWIIGITNAVNLLDNMDGLSSGVSCLISFFMAAYAAYIGDTFIALGSIVLAGATAGFLVFNFNPAKIFMGDCGALFIGYSLAALSLISQKRLLSSDLFSALLLPTLILATPLFDTLFVAVVRFVKGRPVSLGGRDHTSHRLVMLGLSEKRAVLWLYAITVWFGLVALYGVVLNSWIATGAVAAFSWIVLSVLGLFLAEADTYTLQDFEQRRTKLQSRLNVPILGRIVIHRRRVVEAIVDLGAICASWIAAYLLRFEENISQQATVMIQALPFIIASQLIGFYICGVYRTLWRYITISDLAIILRSIALGTVISWCVVRLMMPNSYPSTAVLMIFAVLLLTASGGFRLGLKALRYHFSLHWRHGQRRVLIFGAGDTGWRTANEIVYSPESKIRAVGFLDDDPKKQGFFIHGLKVLGTRQQLPNIVEQQDIHEIIIAMPPIAHGEAIRQISQLCLELGIESREARGITD</sequence>
<proteinExistence type="predicted"/>
<dbReference type="PANTHER" id="PTHR22926">
    <property type="entry name" value="PHOSPHO-N-ACETYLMURAMOYL-PENTAPEPTIDE-TRANSFERASE"/>
    <property type="match status" value="1"/>
</dbReference>
<keyword evidence="2" id="KW-1003">Cell membrane</keyword>
<feature type="binding site" evidence="7">
    <location>
        <position position="120"/>
    </location>
    <ligand>
        <name>Mg(2+)</name>
        <dbReference type="ChEBI" id="CHEBI:18420"/>
    </ligand>
</feature>
<feature type="transmembrane region" description="Helical" evidence="8">
    <location>
        <begin position="282"/>
        <end position="302"/>
    </location>
</feature>
<keyword evidence="3 9" id="KW-0808">Transferase</keyword>
<feature type="transmembrane region" description="Helical" evidence="8">
    <location>
        <begin position="116"/>
        <end position="137"/>
    </location>
</feature>
<comment type="cofactor">
    <cofactor evidence="7">
        <name>Mg(2+)</name>
        <dbReference type="ChEBI" id="CHEBI:18420"/>
    </cofactor>
</comment>
<protein>
    <submittedName>
        <fullName evidence="9">UDP-N-acetylmuramyl pentapeptide phosphotransferase/UDP-N-acetylglucosamine-1-phosphate transferase</fullName>
    </submittedName>
</protein>
<evidence type="ECO:0000256" key="4">
    <source>
        <dbReference type="ARBA" id="ARBA00022692"/>
    </source>
</evidence>
<dbReference type="GO" id="GO:0016780">
    <property type="term" value="F:phosphotransferase activity, for other substituted phosphate groups"/>
    <property type="evidence" value="ECO:0007669"/>
    <property type="project" value="InterPro"/>
</dbReference>
<keyword evidence="6 8" id="KW-0472">Membrane</keyword>
<evidence type="ECO:0000256" key="2">
    <source>
        <dbReference type="ARBA" id="ARBA00022475"/>
    </source>
</evidence>
<dbReference type="AlphaFoldDB" id="A0A2S8SNW4"/>
<feature type="transmembrane region" description="Helical" evidence="8">
    <location>
        <begin position="91"/>
        <end position="109"/>
    </location>
</feature>
<evidence type="ECO:0000256" key="7">
    <source>
        <dbReference type="PIRSR" id="PIRSR600715-1"/>
    </source>
</evidence>
<dbReference type="InterPro" id="IPR036291">
    <property type="entry name" value="NAD(P)-bd_dom_sf"/>
</dbReference>
<dbReference type="GO" id="GO:0044038">
    <property type="term" value="P:cell wall macromolecule biosynthetic process"/>
    <property type="evidence" value="ECO:0007669"/>
    <property type="project" value="TreeGrafter"/>
</dbReference>
<organism evidence="9 10">
    <name type="scientific">Abditibacterium utsteinense</name>
    <dbReference type="NCBI Taxonomy" id="1960156"/>
    <lineage>
        <taxon>Bacteria</taxon>
        <taxon>Pseudomonadati</taxon>
        <taxon>Abditibacteriota</taxon>
        <taxon>Abditibacteriia</taxon>
        <taxon>Abditibacteriales</taxon>
        <taxon>Abditibacteriaceae</taxon>
        <taxon>Abditibacterium</taxon>
    </lineage>
</organism>
<evidence type="ECO:0000256" key="1">
    <source>
        <dbReference type="ARBA" id="ARBA00004651"/>
    </source>
</evidence>
<feature type="transmembrane region" description="Helical" evidence="8">
    <location>
        <begin position="348"/>
        <end position="370"/>
    </location>
</feature>
<keyword evidence="10" id="KW-1185">Reference proteome</keyword>
<reference evidence="9 10" key="1">
    <citation type="journal article" date="2018" name="Syst. Appl. Microbiol.">
        <title>Abditibacterium utsteinense sp. nov., the first cultivated member of candidate phylum FBP, isolated from ice-free Antarctic soil samples.</title>
        <authorList>
            <person name="Tahon G."/>
            <person name="Tytgat B."/>
            <person name="Lebbe L."/>
            <person name="Carlier A."/>
            <person name="Willems A."/>
        </authorList>
    </citation>
    <scope>NUCLEOTIDE SEQUENCE [LARGE SCALE GENOMIC DNA]</scope>
    <source>
        <strain evidence="9 10">LMG 29911</strain>
    </source>
</reference>
<dbReference type="InParanoid" id="A0A2S8SNW4"/>
<dbReference type="GO" id="GO:0071555">
    <property type="term" value="P:cell wall organization"/>
    <property type="evidence" value="ECO:0007669"/>
    <property type="project" value="TreeGrafter"/>
</dbReference>
<evidence type="ECO:0000256" key="6">
    <source>
        <dbReference type="ARBA" id="ARBA00023136"/>
    </source>
</evidence>
<dbReference type="EMBL" id="NIGF01000032">
    <property type="protein sequence ID" value="PQV62483.1"/>
    <property type="molecule type" value="Genomic_DNA"/>
</dbReference>
<keyword evidence="7" id="KW-0460">Magnesium</keyword>
<evidence type="ECO:0000256" key="3">
    <source>
        <dbReference type="ARBA" id="ARBA00022679"/>
    </source>
</evidence>
<dbReference type="Gene3D" id="3.40.50.720">
    <property type="entry name" value="NAD(P)-binding Rossmann-like Domain"/>
    <property type="match status" value="1"/>
</dbReference>
<feature type="transmembrane region" description="Helical" evidence="8">
    <location>
        <begin position="40"/>
        <end position="60"/>
    </location>
</feature>
<dbReference type="GO" id="GO:0005886">
    <property type="term" value="C:plasma membrane"/>
    <property type="evidence" value="ECO:0007669"/>
    <property type="project" value="UniProtKB-SubCell"/>
</dbReference>
<dbReference type="PANTHER" id="PTHR22926:SF3">
    <property type="entry name" value="UNDECAPRENYL-PHOSPHATE ALPHA-N-ACETYLGLUCOSAMINYL 1-PHOSPHATE TRANSFERASE"/>
    <property type="match status" value="1"/>
</dbReference>
<feature type="transmembrane region" description="Helical" evidence="8">
    <location>
        <begin position="225"/>
        <end position="246"/>
    </location>
</feature>
<keyword evidence="4 8" id="KW-0812">Transmembrane</keyword>
<keyword evidence="7" id="KW-0479">Metal-binding</keyword>
<dbReference type="SUPFAM" id="SSF51735">
    <property type="entry name" value="NAD(P)-binding Rossmann-fold domains"/>
    <property type="match status" value="1"/>
</dbReference>
<feature type="transmembrane region" description="Helical" evidence="8">
    <location>
        <begin position="16"/>
        <end position="34"/>
    </location>
</feature>
<dbReference type="CDD" id="cd06853">
    <property type="entry name" value="GT_WecA_like"/>
    <property type="match status" value="1"/>
</dbReference>
<feature type="binding site" evidence="7">
    <location>
        <position position="60"/>
    </location>
    <ligand>
        <name>Mg(2+)</name>
        <dbReference type="ChEBI" id="CHEBI:18420"/>
    </ligand>
</feature>
<accession>A0A2S8SNW4</accession>
<feature type="transmembrane region" description="Helical" evidence="8">
    <location>
        <begin position="149"/>
        <end position="173"/>
    </location>
</feature>
<evidence type="ECO:0000256" key="8">
    <source>
        <dbReference type="SAM" id="Phobius"/>
    </source>
</evidence>
<evidence type="ECO:0000313" key="9">
    <source>
        <dbReference type="EMBL" id="PQV62483.1"/>
    </source>
</evidence>
<comment type="caution">
    <text evidence="9">The sequence shown here is derived from an EMBL/GenBank/DDBJ whole genome shotgun (WGS) entry which is preliminary data.</text>
</comment>